<keyword evidence="10" id="KW-1185">Reference proteome</keyword>
<feature type="domain" description="Flagellin N-terminal" evidence="7">
    <location>
        <begin position="3"/>
        <end position="138"/>
    </location>
</feature>
<keyword evidence="3 4" id="KW-0975">Bacterial flagellum</keyword>
<evidence type="ECO:0000259" key="8">
    <source>
        <dbReference type="Pfam" id="PF00700"/>
    </source>
</evidence>
<keyword evidence="9" id="KW-0966">Cell projection</keyword>
<dbReference type="Pfam" id="PF00700">
    <property type="entry name" value="Flagellin_C"/>
    <property type="match status" value="1"/>
</dbReference>
<dbReference type="Proteomes" id="UP001222800">
    <property type="component" value="Chromosome"/>
</dbReference>
<name>A0ABY8E6X3_9FIRM</name>
<dbReference type="Gene3D" id="1.20.1330.10">
    <property type="entry name" value="f41 fragment of flagellin, N-terminal domain"/>
    <property type="match status" value="2"/>
</dbReference>
<dbReference type="PANTHER" id="PTHR42792:SF2">
    <property type="entry name" value="FLAGELLIN"/>
    <property type="match status" value="1"/>
</dbReference>
<dbReference type="Pfam" id="PF00669">
    <property type="entry name" value="Flagellin_N"/>
    <property type="match status" value="1"/>
</dbReference>
<comment type="subcellular location">
    <subcellularLocation>
        <location evidence="4">Secreted</location>
    </subcellularLocation>
    <subcellularLocation>
        <location evidence="4">Bacterial flagellum</location>
    </subcellularLocation>
</comment>
<dbReference type="PANTHER" id="PTHR42792">
    <property type="entry name" value="FLAGELLIN"/>
    <property type="match status" value="1"/>
</dbReference>
<dbReference type="InterPro" id="IPR001492">
    <property type="entry name" value="Flagellin"/>
</dbReference>
<evidence type="ECO:0000256" key="2">
    <source>
        <dbReference type="ARBA" id="ARBA00020110"/>
    </source>
</evidence>
<dbReference type="Gene3D" id="6.10.10.10">
    <property type="entry name" value="Flagellar export chaperone, C-terminal domain"/>
    <property type="match status" value="1"/>
</dbReference>
<sequence length="837" mass="85079">MIINHNMNALNAHRMMSSNTVASGKSMEKLSSGLRINRAGDDAAGLAISEKMRAQIRGLDQAQRNSQDGISMIQTAEGALNETQSILQRMRELAVQAGNDTNTGEDRDQIQNEINQLTSEINRIGNTTEFNTQKVLDGGESAAAAKAATNNTSVPTASGLKLTGGEDAVGGTKSKTDGQAVMGAAADLSGGKMVGAKIEVAVGSKTYTLDNAAIEGLGATASADDLVAVLGDAVDTDGNKLSDVATITKDGTTNKLTVEAKNPGTDSITVTLTKGTGASKDAFETLTGLTEATATTSTDGTDPTTPAKEATGSVTFDADKLAAKGTQITIDDKTYELFDSTDGAYSGSNVGIDIKGFTGNEQVIDAIVASTDAPTNVTLTKGDATTLTVTAKTSGVAGNNTDISVVAPPEQESDAKGFEATLQIGANKGQAFTISIGDMRAESLGISKKSEGATSSVPTAAGATLAGGEDAVGGTKSKTDGQAVMGAAADLSGGKMVGAKIEVAVGSKTYTLDNAAIEGLGATASADDLVAALGDAVDTDGNKLSDVATITKDGTTNKLTVEAKNPGTDSITVTLTKGTGASKDAFETLTGLTEATATTSTDGTDPTTPAKEATGSVTFDADKLAAKGTQITIDDKTYELFDSTDGAYSGSNVGIDIKGFTGNEQVIDAIVASTDAPTNVTLTKGDATTLTVTAKTAGVAGNATTTSVTAPPAEDGEGAFTEKSEVTNGTDSNNVESALDVSTHDNATNAIEVLNDAINKVSTERSKLGAFQNRLEHTINNLGTSSENLTAAESRIRDVDMAKEMLAFSKNNILQQASQAMLAQAKQAPQGVLQLLR</sequence>
<evidence type="ECO:0000313" key="10">
    <source>
        <dbReference type="Proteomes" id="UP001222800"/>
    </source>
</evidence>
<dbReference type="InterPro" id="IPR001029">
    <property type="entry name" value="Flagellin_N"/>
</dbReference>
<feature type="region of interest" description="Disordered" evidence="6">
    <location>
        <begin position="290"/>
        <end position="310"/>
    </location>
</feature>
<proteinExistence type="inferred from homology"/>
<dbReference type="EMBL" id="CP120733">
    <property type="protein sequence ID" value="WFD08645.1"/>
    <property type="molecule type" value="Genomic_DNA"/>
</dbReference>
<accession>A0ABY8E6X3</accession>
<dbReference type="SUPFAM" id="SSF64518">
    <property type="entry name" value="Phase 1 flagellin"/>
    <property type="match status" value="2"/>
</dbReference>
<keyword evidence="4" id="KW-0964">Secreted</keyword>
<dbReference type="PRINTS" id="PR00207">
    <property type="entry name" value="FLAGELLIN"/>
</dbReference>
<evidence type="ECO:0000256" key="4">
    <source>
        <dbReference type="RuleBase" id="RU362073"/>
    </source>
</evidence>
<comment type="similarity">
    <text evidence="1 4">Belongs to the bacterial flagellin family.</text>
</comment>
<evidence type="ECO:0000256" key="6">
    <source>
        <dbReference type="SAM" id="MobiDB-lite"/>
    </source>
</evidence>
<evidence type="ECO:0000256" key="1">
    <source>
        <dbReference type="ARBA" id="ARBA00005709"/>
    </source>
</evidence>
<evidence type="ECO:0000313" key="9">
    <source>
        <dbReference type="EMBL" id="WFD08645.1"/>
    </source>
</evidence>
<evidence type="ECO:0000259" key="7">
    <source>
        <dbReference type="Pfam" id="PF00669"/>
    </source>
</evidence>
<feature type="compositionally biased region" description="Low complexity" evidence="6">
    <location>
        <begin position="593"/>
        <end position="609"/>
    </location>
</feature>
<evidence type="ECO:0000256" key="5">
    <source>
        <dbReference type="SAM" id="Coils"/>
    </source>
</evidence>
<protein>
    <recommendedName>
        <fullName evidence="2 4">Flagellin</fullName>
    </recommendedName>
</protein>
<dbReference type="Gene3D" id="3.30.70.2120">
    <property type="match status" value="1"/>
</dbReference>
<keyword evidence="9" id="KW-0282">Flagellum</keyword>
<dbReference type="RefSeq" id="WP_277730552.1">
    <property type="nucleotide sequence ID" value="NZ_CP120733.1"/>
</dbReference>
<feature type="compositionally biased region" description="Low complexity" evidence="6">
    <location>
        <begin position="290"/>
        <end position="306"/>
    </location>
</feature>
<feature type="region of interest" description="Disordered" evidence="6">
    <location>
        <begin position="593"/>
        <end position="613"/>
    </location>
</feature>
<keyword evidence="9" id="KW-0969">Cilium</keyword>
<reference evidence="9 10" key="1">
    <citation type="submission" date="2023-03" db="EMBL/GenBank/DDBJ databases">
        <title>Complete genome sequence of Tepidibacter sp. SWIR-1, isolated from a deep-sea hydrothermal vent.</title>
        <authorList>
            <person name="Li X."/>
        </authorList>
    </citation>
    <scope>NUCLEOTIDE SEQUENCE [LARGE SCALE GENOMIC DNA]</scope>
    <source>
        <strain evidence="9 10">SWIR-1</strain>
    </source>
</reference>
<comment type="function">
    <text evidence="4">Flagellin is the subunit protein which polymerizes to form the filaments of bacterial flagella.</text>
</comment>
<feature type="domain" description="Flagellin C-terminal" evidence="8">
    <location>
        <begin position="752"/>
        <end position="836"/>
    </location>
</feature>
<dbReference type="InterPro" id="IPR042187">
    <property type="entry name" value="Flagellin_C_sub2"/>
</dbReference>
<dbReference type="InterPro" id="IPR046358">
    <property type="entry name" value="Flagellin_C"/>
</dbReference>
<feature type="region of interest" description="Disordered" evidence="6">
    <location>
        <begin position="704"/>
        <end position="732"/>
    </location>
</feature>
<feature type="coiled-coil region" evidence="5">
    <location>
        <begin position="73"/>
        <end position="127"/>
    </location>
</feature>
<keyword evidence="5" id="KW-0175">Coiled coil</keyword>
<organism evidence="9 10">
    <name type="scientific">Tepidibacter hydrothermalis</name>
    <dbReference type="NCBI Taxonomy" id="3036126"/>
    <lineage>
        <taxon>Bacteria</taxon>
        <taxon>Bacillati</taxon>
        <taxon>Bacillota</taxon>
        <taxon>Clostridia</taxon>
        <taxon>Peptostreptococcales</taxon>
        <taxon>Peptostreptococcaceae</taxon>
        <taxon>Tepidibacter</taxon>
    </lineage>
</organism>
<gene>
    <name evidence="9" type="ORF">P4S50_09550</name>
</gene>
<evidence type="ECO:0000256" key="3">
    <source>
        <dbReference type="ARBA" id="ARBA00023143"/>
    </source>
</evidence>